<feature type="transmembrane region" description="Helical" evidence="1">
    <location>
        <begin position="71"/>
        <end position="91"/>
    </location>
</feature>
<protein>
    <recommendedName>
        <fullName evidence="4">Secreted protein</fullName>
    </recommendedName>
</protein>
<evidence type="ECO:0000313" key="3">
    <source>
        <dbReference type="Proteomes" id="UP000302139"/>
    </source>
</evidence>
<keyword evidence="1" id="KW-0812">Transmembrane</keyword>
<reference evidence="2 3" key="1">
    <citation type="submission" date="2019-04" db="EMBL/GenBank/DDBJ databases">
        <title>Draft genome sequences of Streptomyces avermitilis NBRC 14893.</title>
        <authorList>
            <person name="Komaki H."/>
            <person name="Tamura T."/>
            <person name="Hosoyama A."/>
        </authorList>
    </citation>
    <scope>NUCLEOTIDE SEQUENCE [LARGE SCALE GENOMIC DNA]</scope>
    <source>
        <strain evidence="2 3">NBRC 14893</strain>
    </source>
</reference>
<keyword evidence="1" id="KW-1133">Transmembrane helix</keyword>
<name>A0A4D4LX64_STRAX</name>
<proteinExistence type="predicted"/>
<comment type="caution">
    <text evidence="2">The sequence shown here is derived from an EMBL/GenBank/DDBJ whole genome shotgun (WGS) entry which is preliminary data.</text>
</comment>
<dbReference type="AlphaFoldDB" id="A0A4D4LX64"/>
<dbReference type="EMBL" id="BJHX01000001">
    <property type="protein sequence ID" value="GDY64240.1"/>
    <property type="molecule type" value="Genomic_DNA"/>
</dbReference>
<gene>
    <name evidence="2" type="ORF">SAV14893_036330</name>
</gene>
<evidence type="ECO:0000313" key="2">
    <source>
        <dbReference type="EMBL" id="GDY64240.1"/>
    </source>
</evidence>
<sequence length="140" mass="15352">MSSRLRANHGFRGGSREIRWATLDSRRRAQPEAVGQLPWIKPYFMYVPVGSRARTHWFWRKDMASIRTARVLAAVAALPLAAALFTGVAAADNGNSAITYQQAVGFGASNQSNTAQVNGSPFTTINQKNENVAVNFGNLW</sequence>
<evidence type="ECO:0000256" key="1">
    <source>
        <dbReference type="SAM" id="Phobius"/>
    </source>
</evidence>
<evidence type="ECO:0008006" key="4">
    <source>
        <dbReference type="Google" id="ProtNLM"/>
    </source>
</evidence>
<dbReference type="Proteomes" id="UP000302139">
    <property type="component" value="Unassembled WGS sequence"/>
</dbReference>
<organism evidence="2 3">
    <name type="scientific">Streptomyces avermitilis</name>
    <dbReference type="NCBI Taxonomy" id="33903"/>
    <lineage>
        <taxon>Bacteria</taxon>
        <taxon>Bacillati</taxon>
        <taxon>Actinomycetota</taxon>
        <taxon>Actinomycetes</taxon>
        <taxon>Kitasatosporales</taxon>
        <taxon>Streptomycetaceae</taxon>
        <taxon>Streptomyces</taxon>
    </lineage>
</organism>
<keyword evidence="1" id="KW-0472">Membrane</keyword>
<accession>A0A4D4LX64</accession>